<protein>
    <submittedName>
        <fullName evidence="1">Uncharacterized protein</fullName>
    </submittedName>
</protein>
<name>T1AH51_9ZZZZ</name>
<sequence>MLGEGSGIRETARVLGITPATVLRLVRRVGQHVQTTVAHHLQGLFTEEIQLDELWSFLRKK</sequence>
<gene>
    <name evidence="1" type="ORF">B1B_08028</name>
</gene>
<comment type="caution">
    <text evidence="1">The sequence shown here is derived from an EMBL/GenBank/DDBJ whole genome shotgun (WGS) entry which is preliminary data.</text>
</comment>
<dbReference type="AlphaFoldDB" id="T1AH51"/>
<dbReference type="EMBL" id="AUZY01005183">
    <property type="protein sequence ID" value="EQD59826.1"/>
    <property type="molecule type" value="Genomic_DNA"/>
</dbReference>
<accession>T1AH51</accession>
<proteinExistence type="predicted"/>
<reference evidence="1" key="2">
    <citation type="journal article" date="2014" name="ISME J.">
        <title>Microbial stratification in low pH oxic and suboxic macroscopic growths along an acid mine drainage.</title>
        <authorList>
            <person name="Mendez-Garcia C."/>
            <person name="Mesa V."/>
            <person name="Sprenger R.R."/>
            <person name="Richter M."/>
            <person name="Diez M.S."/>
            <person name="Solano J."/>
            <person name="Bargiela R."/>
            <person name="Golyshina O.V."/>
            <person name="Manteca A."/>
            <person name="Ramos J.L."/>
            <person name="Gallego J.R."/>
            <person name="Llorente I."/>
            <person name="Martins Dos Santos V.A."/>
            <person name="Jensen O.N."/>
            <person name="Pelaez A.I."/>
            <person name="Sanchez J."/>
            <person name="Ferrer M."/>
        </authorList>
    </citation>
    <scope>NUCLEOTIDE SEQUENCE</scope>
</reference>
<organism evidence="1">
    <name type="scientific">mine drainage metagenome</name>
    <dbReference type="NCBI Taxonomy" id="410659"/>
    <lineage>
        <taxon>unclassified sequences</taxon>
        <taxon>metagenomes</taxon>
        <taxon>ecological metagenomes</taxon>
    </lineage>
</organism>
<feature type="non-terminal residue" evidence="1">
    <location>
        <position position="61"/>
    </location>
</feature>
<evidence type="ECO:0000313" key="1">
    <source>
        <dbReference type="EMBL" id="EQD59826.1"/>
    </source>
</evidence>
<reference evidence="1" key="1">
    <citation type="submission" date="2013-08" db="EMBL/GenBank/DDBJ databases">
        <authorList>
            <person name="Mendez C."/>
            <person name="Richter M."/>
            <person name="Ferrer M."/>
            <person name="Sanchez J."/>
        </authorList>
    </citation>
    <scope>NUCLEOTIDE SEQUENCE</scope>
</reference>